<organism evidence="1 2">
    <name type="scientific">Grifola frondosa</name>
    <name type="common">Maitake</name>
    <name type="synonym">Polyporus frondosus</name>
    <dbReference type="NCBI Taxonomy" id="5627"/>
    <lineage>
        <taxon>Eukaryota</taxon>
        <taxon>Fungi</taxon>
        <taxon>Dikarya</taxon>
        <taxon>Basidiomycota</taxon>
        <taxon>Agaricomycotina</taxon>
        <taxon>Agaricomycetes</taxon>
        <taxon>Polyporales</taxon>
        <taxon>Grifolaceae</taxon>
        <taxon>Grifola</taxon>
    </lineage>
</organism>
<evidence type="ECO:0000313" key="1">
    <source>
        <dbReference type="EMBL" id="OBZ65575.1"/>
    </source>
</evidence>
<proteinExistence type="predicted"/>
<reference evidence="1 2" key="1">
    <citation type="submission" date="2016-03" db="EMBL/GenBank/DDBJ databases">
        <title>Whole genome sequencing of Grifola frondosa 9006-11.</title>
        <authorList>
            <person name="Min B."/>
            <person name="Park H."/>
            <person name="Kim J.-G."/>
            <person name="Cho H."/>
            <person name="Oh Y.-L."/>
            <person name="Kong W.-S."/>
            <person name="Choi I.-G."/>
        </authorList>
    </citation>
    <scope>NUCLEOTIDE SEQUENCE [LARGE SCALE GENOMIC DNA]</scope>
    <source>
        <strain evidence="1 2">9006-11</strain>
    </source>
</reference>
<name>A0A1C7LLC4_GRIFR</name>
<accession>A0A1C7LLC4</accession>
<evidence type="ECO:0000313" key="2">
    <source>
        <dbReference type="Proteomes" id="UP000092993"/>
    </source>
</evidence>
<dbReference type="EMBL" id="LUGG01000043">
    <property type="protein sequence ID" value="OBZ65575.1"/>
    <property type="molecule type" value="Genomic_DNA"/>
</dbReference>
<comment type="caution">
    <text evidence="1">The sequence shown here is derived from an EMBL/GenBank/DDBJ whole genome shotgun (WGS) entry which is preliminary data.</text>
</comment>
<dbReference type="Proteomes" id="UP000092993">
    <property type="component" value="Unassembled WGS sequence"/>
</dbReference>
<sequence>MDAEPALGRRVPWACVRGQVPAWAGRAPRRRTDVGEEMTAAALLAWSTAVRDLRTAALRSMIGDADAPPRMLAKLERWCDGRWLVSCSRRTGMGDSPTPPAVFRDETRARLLPRLYSSVVGREALDMARMRTEAVRVSLVLDSGWGDAGLDLKPKLRPRRERRDNGVDD</sequence>
<dbReference type="AlphaFoldDB" id="A0A1C7LLC4"/>
<protein>
    <submittedName>
        <fullName evidence="1">Uncharacterized protein</fullName>
    </submittedName>
</protein>
<keyword evidence="2" id="KW-1185">Reference proteome</keyword>
<gene>
    <name evidence="1" type="ORF">A0H81_14476</name>
</gene>